<sequence>MKLQFKFLVPVFLLFGAFFVLFFITDHRHSEKAMEQTILSQARSLDRLIRASRLVYHSEFLASDFSVNQQTQVFLPSHTMRKISEKLAELSPDNSIRFRSITTVPVNKLAKATRPEKRALDFFATHPQAEELFEPTVKEDQLYYQYFSPTYFHAYCNTCHPNTTVKDGDLNGVLSITLSAEHLRVQTLQRQNMALIILLASLALCGFTTIWLFRRLIHRKLNTLRAISQNTGSGNYDAAVSVGGNDELDDVILSMNQMSAAIAEREAEILKSHEFSSAILSNISDAVSVIDCESSKIVAANQAFLDMHNVTYSEAIGHLCHEVTRCQSLDNDSAKSCPGMIAASTKQPCRKERFRTTGDTISYFDVSASPINNANNTPVQVVRVARNITENKQQEAQIRKLAYYDALTGLPNRTLFHDRLSQALLQCERENSHGAIAFLDLDLFKSVNDSYGHAAGDMLLKVVAKRLMGCVRESDTVARIGGDEFLLILRDLKDRDSAVILLEQLIESIRKPITLNTEIINTSASVGLCFYPQHGTTIDDLLKCADGAMYDAKRSGRNTYTICD</sequence>
<feature type="domain" description="GGDEF" evidence="4">
    <location>
        <begin position="432"/>
        <end position="564"/>
    </location>
</feature>
<dbReference type="NCBIfam" id="TIGR00229">
    <property type="entry name" value="sensory_box"/>
    <property type="match status" value="1"/>
</dbReference>
<dbReference type="Gene3D" id="6.10.340.10">
    <property type="match status" value="1"/>
</dbReference>
<keyword evidence="1" id="KW-0812">Transmembrane</keyword>
<dbReference type="InterPro" id="IPR000160">
    <property type="entry name" value="GGDEF_dom"/>
</dbReference>
<feature type="domain" description="HAMP" evidence="3">
    <location>
        <begin position="215"/>
        <end position="267"/>
    </location>
</feature>
<dbReference type="PROSITE" id="PS50885">
    <property type="entry name" value="HAMP"/>
    <property type="match status" value="1"/>
</dbReference>
<evidence type="ECO:0000256" key="1">
    <source>
        <dbReference type="SAM" id="Phobius"/>
    </source>
</evidence>
<gene>
    <name evidence="5" type="ORF">Dace_3079</name>
</gene>
<evidence type="ECO:0000313" key="5">
    <source>
        <dbReference type="EMBL" id="EAT17213.1"/>
    </source>
</evidence>
<dbReference type="NCBIfam" id="TIGR00254">
    <property type="entry name" value="GGDEF"/>
    <property type="match status" value="1"/>
</dbReference>
<dbReference type="GO" id="GO:0003824">
    <property type="term" value="F:catalytic activity"/>
    <property type="evidence" value="ECO:0007669"/>
    <property type="project" value="UniProtKB-ARBA"/>
</dbReference>
<dbReference type="Gene3D" id="3.30.450.20">
    <property type="entry name" value="PAS domain"/>
    <property type="match status" value="1"/>
</dbReference>
<dbReference type="PROSITE" id="PS50113">
    <property type="entry name" value="PAC"/>
    <property type="match status" value="1"/>
</dbReference>
<dbReference type="EMBL" id="AAEW02000001">
    <property type="protein sequence ID" value="EAT17213.1"/>
    <property type="molecule type" value="Genomic_DNA"/>
</dbReference>
<accession>Q1K490</accession>
<dbReference type="GO" id="GO:0007165">
    <property type="term" value="P:signal transduction"/>
    <property type="evidence" value="ECO:0007669"/>
    <property type="project" value="InterPro"/>
</dbReference>
<dbReference type="GO" id="GO:0016020">
    <property type="term" value="C:membrane"/>
    <property type="evidence" value="ECO:0007669"/>
    <property type="project" value="InterPro"/>
</dbReference>
<evidence type="ECO:0000259" key="2">
    <source>
        <dbReference type="PROSITE" id="PS50113"/>
    </source>
</evidence>
<dbReference type="RefSeq" id="WP_005997438.1">
    <property type="nucleotide sequence ID" value="NZ_AAEW02000001.1"/>
</dbReference>
<dbReference type="InterPro" id="IPR043128">
    <property type="entry name" value="Rev_trsase/Diguanyl_cyclase"/>
</dbReference>
<dbReference type="InterPro" id="IPR003660">
    <property type="entry name" value="HAMP_dom"/>
</dbReference>
<keyword evidence="6" id="KW-1185">Reference proteome</keyword>
<dbReference type="Proteomes" id="UP000005695">
    <property type="component" value="Unassembled WGS sequence"/>
</dbReference>
<dbReference type="PANTHER" id="PTHR46663">
    <property type="entry name" value="DIGUANYLATE CYCLASE DGCT-RELATED"/>
    <property type="match status" value="1"/>
</dbReference>
<dbReference type="Pfam" id="PF11845">
    <property type="entry name" value="Tll0287-like"/>
    <property type="match status" value="1"/>
</dbReference>
<dbReference type="SUPFAM" id="SSF55785">
    <property type="entry name" value="PYP-like sensor domain (PAS domain)"/>
    <property type="match status" value="1"/>
</dbReference>
<dbReference type="CDD" id="cd06225">
    <property type="entry name" value="HAMP"/>
    <property type="match status" value="1"/>
</dbReference>
<feature type="transmembrane region" description="Helical" evidence="1">
    <location>
        <begin position="7"/>
        <end position="24"/>
    </location>
</feature>
<feature type="domain" description="PAC" evidence="2">
    <location>
        <begin position="348"/>
        <end position="400"/>
    </location>
</feature>
<keyword evidence="1" id="KW-0472">Membrane</keyword>
<dbReference type="CDD" id="cd01949">
    <property type="entry name" value="GGDEF"/>
    <property type="match status" value="1"/>
</dbReference>
<dbReference type="InterPro" id="IPR052163">
    <property type="entry name" value="DGC-Regulatory_Protein"/>
</dbReference>
<dbReference type="Pfam" id="PF00672">
    <property type="entry name" value="HAMP"/>
    <property type="match status" value="1"/>
</dbReference>
<evidence type="ECO:0000259" key="4">
    <source>
        <dbReference type="PROSITE" id="PS50887"/>
    </source>
</evidence>
<organism evidence="5 6">
    <name type="scientific">Desulfuromonas acetoxidans (strain DSM 684 / 11070)</name>
    <dbReference type="NCBI Taxonomy" id="281689"/>
    <lineage>
        <taxon>Bacteria</taxon>
        <taxon>Pseudomonadati</taxon>
        <taxon>Thermodesulfobacteriota</taxon>
        <taxon>Desulfuromonadia</taxon>
        <taxon>Desulfuromonadales</taxon>
        <taxon>Desulfuromonadaceae</taxon>
        <taxon>Desulfuromonas</taxon>
    </lineage>
</organism>
<name>Q1K490_DESA6</name>
<protein>
    <submittedName>
        <fullName evidence="5">Diguanylate cyclase with PAS/PAC sensor</fullName>
    </submittedName>
</protein>
<proteinExistence type="predicted"/>
<dbReference type="SMART" id="SM00304">
    <property type="entry name" value="HAMP"/>
    <property type="match status" value="1"/>
</dbReference>
<keyword evidence="1" id="KW-1133">Transmembrane helix</keyword>
<comment type="caution">
    <text evidence="5">The sequence shown here is derived from an EMBL/GenBank/DDBJ whole genome shotgun (WGS) entry which is preliminary data.</text>
</comment>
<dbReference type="InterPro" id="IPR000700">
    <property type="entry name" value="PAS-assoc_C"/>
</dbReference>
<dbReference type="InterPro" id="IPR021796">
    <property type="entry name" value="Tll0287-like_dom"/>
</dbReference>
<dbReference type="FunFam" id="3.30.70.270:FF:000001">
    <property type="entry name" value="Diguanylate cyclase domain protein"/>
    <property type="match status" value="1"/>
</dbReference>
<dbReference type="PANTHER" id="PTHR46663:SF4">
    <property type="entry name" value="DIGUANYLATE CYCLASE DGCT-RELATED"/>
    <property type="match status" value="1"/>
</dbReference>
<dbReference type="AlphaFoldDB" id="Q1K490"/>
<dbReference type="Pfam" id="PF00990">
    <property type="entry name" value="GGDEF"/>
    <property type="match status" value="1"/>
</dbReference>
<dbReference type="InterPro" id="IPR029787">
    <property type="entry name" value="Nucleotide_cyclase"/>
</dbReference>
<dbReference type="Gene3D" id="3.30.70.270">
    <property type="match status" value="1"/>
</dbReference>
<dbReference type="SUPFAM" id="SSF55073">
    <property type="entry name" value="Nucleotide cyclase"/>
    <property type="match status" value="1"/>
</dbReference>
<dbReference type="InterPro" id="IPR035965">
    <property type="entry name" value="PAS-like_dom_sf"/>
</dbReference>
<dbReference type="InterPro" id="IPR000014">
    <property type="entry name" value="PAS"/>
</dbReference>
<dbReference type="SMART" id="SM00267">
    <property type="entry name" value="GGDEF"/>
    <property type="match status" value="1"/>
</dbReference>
<reference evidence="5" key="2">
    <citation type="submission" date="2006-05" db="EMBL/GenBank/DDBJ databases">
        <title>Sequencing of the draft genome and assembly of Desulfuromonas acetoxidans DSM 684.</title>
        <authorList>
            <consortium name="US DOE Joint Genome Institute (JGI-PGF)"/>
            <person name="Copeland A."/>
            <person name="Lucas S."/>
            <person name="Lapidus A."/>
            <person name="Barry K."/>
            <person name="Detter J.C."/>
            <person name="Glavina del Rio T."/>
            <person name="Hammon N."/>
            <person name="Israni S."/>
            <person name="Dalin E."/>
            <person name="Tice H."/>
            <person name="Bruce D."/>
            <person name="Pitluck S."/>
            <person name="Richardson P."/>
        </authorList>
    </citation>
    <scope>NUCLEOTIDE SEQUENCE [LARGE SCALE GENOMIC DNA]</scope>
    <source>
        <strain evidence="5">DSM 684</strain>
    </source>
</reference>
<dbReference type="OrthoDB" id="9759607at2"/>
<dbReference type="Pfam" id="PF13426">
    <property type="entry name" value="PAS_9"/>
    <property type="match status" value="1"/>
</dbReference>
<dbReference type="PROSITE" id="PS50887">
    <property type="entry name" value="GGDEF"/>
    <property type="match status" value="1"/>
</dbReference>
<evidence type="ECO:0000259" key="3">
    <source>
        <dbReference type="PROSITE" id="PS50885"/>
    </source>
</evidence>
<feature type="transmembrane region" description="Helical" evidence="1">
    <location>
        <begin position="193"/>
        <end position="213"/>
    </location>
</feature>
<reference evidence="5" key="1">
    <citation type="submission" date="2006-05" db="EMBL/GenBank/DDBJ databases">
        <title>Annotation of the draft genome assembly of Desulfuromonas acetoxidans DSM 684.</title>
        <authorList>
            <consortium name="US DOE Joint Genome Institute (JGI-ORNL)"/>
            <person name="Larimer F."/>
            <person name="Land M."/>
            <person name="Hauser L."/>
        </authorList>
    </citation>
    <scope>NUCLEOTIDE SEQUENCE [LARGE SCALE GENOMIC DNA]</scope>
    <source>
        <strain evidence="5">DSM 684</strain>
    </source>
</reference>
<evidence type="ECO:0000313" key="6">
    <source>
        <dbReference type="Proteomes" id="UP000005695"/>
    </source>
</evidence>